<sequence length="198" mass="21268">MKKRVAVILLVICILPATLAAATPFFQFGPLVSYNKTVVELDDENAWKDINNFSFGADVRLNPIKWLSIDIPATIGFGSKGSFSIALLPTINANIPIYITDSIGLDIALGVGTQFDFQYVGEAKEWTMNGHLLENAGDAFAESKLVYRAGVTVNLAILSVGLNAAVPCKGTFSASNAGDIFNPMWESTRVSAVVLFGF</sequence>
<reference evidence="2" key="2">
    <citation type="journal article" date="2021" name="PeerJ">
        <title>Extensive microbial diversity within the chicken gut microbiome revealed by metagenomics and culture.</title>
        <authorList>
            <person name="Gilroy R."/>
            <person name="Ravi A."/>
            <person name="Getino M."/>
            <person name="Pursley I."/>
            <person name="Horton D.L."/>
            <person name="Alikhan N.F."/>
            <person name="Baker D."/>
            <person name="Gharbi K."/>
            <person name="Hall N."/>
            <person name="Watson M."/>
            <person name="Adriaenssens E.M."/>
            <person name="Foster-Nyarko E."/>
            <person name="Jarju S."/>
            <person name="Secka A."/>
            <person name="Antonio M."/>
            <person name="Oren A."/>
            <person name="Chaudhuri R.R."/>
            <person name="La Ragione R."/>
            <person name="Hildebrand F."/>
            <person name="Pallen M.J."/>
        </authorList>
    </citation>
    <scope>NUCLEOTIDE SEQUENCE</scope>
    <source>
        <strain evidence="2">14700</strain>
    </source>
</reference>
<name>A0A9D9IB28_9SPIO</name>
<reference evidence="2" key="1">
    <citation type="submission" date="2020-10" db="EMBL/GenBank/DDBJ databases">
        <authorList>
            <person name="Gilroy R."/>
        </authorList>
    </citation>
    <scope>NUCLEOTIDE SEQUENCE</scope>
    <source>
        <strain evidence="2">14700</strain>
    </source>
</reference>
<dbReference type="EMBL" id="JADIMF010000011">
    <property type="protein sequence ID" value="MBO8468281.1"/>
    <property type="molecule type" value="Genomic_DNA"/>
</dbReference>
<evidence type="ECO:0000256" key="1">
    <source>
        <dbReference type="SAM" id="SignalP"/>
    </source>
</evidence>
<proteinExistence type="predicted"/>
<dbReference type="AlphaFoldDB" id="A0A9D9IB28"/>
<dbReference type="Proteomes" id="UP000810292">
    <property type="component" value="Unassembled WGS sequence"/>
</dbReference>
<gene>
    <name evidence="2" type="ORF">IAA72_00665</name>
</gene>
<evidence type="ECO:0008006" key="4">
    <source>
        <dbReference type="Google" id="ProtNLM"/>
    </source>
</evidence>
<feature type="chain" id="PRO_5038409029" description="Outer membrane protein beta-barrel domain-containing protein" evidence="1">
    <location>
        <begin position="21"/>
        <end position="198"/>
    </location>
</feature>
<evidence type="ECO:0000313" key="2">
    <source>
        <dbReference type="EMBL" id="MBO8468281.1"/>
    </source>
</evidence>
<organism evidence="2 3">
    <name type="scientific">Candidatus Ornithospirochaeta stercoravium</name>
    <dbReference type="NCBI Taxonomy" id="2840897"/>
    <lineage>
        <taxon>Bacteria</taxon>
        <taxon>Pseudomonadati</taxon>
        <taxon>Spirochaetota</taxon>
        <taxon>Spirochaetia</taxon>
        <taxon>Spirochaetales</taxon>
        <taxon>Spirochaetaceae</taxon>
        <taxon>Spirochaetaceae incertae sedis</taxon>
        <taxon>Candidatus Ornithospirochaeta</taxon>
    </lineage>
</organism>
<evidence type="ECO:0000313" key="3">
    <source>
        <dbReference type="Proteomes" id="UP000810292"/>
    </source>
</evidence>
<accession>A0A9D9IB28</accession>
<feature type="signal peptide" evidence="1">
    <location>
        <begin position="1"/>
        <end position="20"/>
    </location>
</feature>
<comment type="caution">
    <text evidence="2">The sequence shown here is derived from an EMBL/GenBank/DDBJ whole genome shotgun (WGS) entry which is preliminary data.</text>
</comment>
<keyword evidence="1" id="KW-0732">Signal</keyword>
<protein>
    <recommendedName>
        <fullName evidence="4">Outer membrane protein beta-barrel domain-containing protein</fullName>
    </recommendedName>
</protein>